<gene>
    <name evidence="3" type="ORF">EWB00_008312</name>
</gene>
<accession>A0A4Z2CQL9</accession>
<feature type="region of interest" description="Disordered" evidence="1">
    <location>
        <begin position="274"/>
        <end position="388"/>
    </location>
</feature>
<dbReference type="OrthoDB" id="6249499at2759"/>
<dbReference type="STRING" id="6182.A0A4Z2CQL9"/>
<dbReference type="InterPro" id="IPR053920">
    <property type="entry name" value="Treslin_STD"/>
</dbReference>
<feature type="domain" description="Treslin STD" evidence="2">
    <location>
        <begin position="45"/>
        <end position="155"/>
    </location>
</feature>
<feature type="compositionally biased region" description="Basic residues" evidence="1">
    <location>
        <begin position="274"/>
        <end position="295"/>
    </location>
</feature>
<evidence type="ECO:0000313" key="3">
    <source>
        <dbReference type="EMBL" id="TNN06559.1"/>
    </source>
</evidence>
<name>A0A4Z2CQL9_SCHJA</name>
<evidence type="ECO:0000313" key="4">
    <source>
        <dbReference type="Proteomes" id="UP000311919"/>
    </source>
</evidence>
<evidence type="ECO:0000259" key="2">
    <source>
        <dbReference type="Pfam" id="PF21855"/>
    </source>
</evidence>
<feature type="compositionally biased region" description="Basic residues" evidence="1">
    <location>
        <begin position="323"/>
        <end position="333"/>
    </location>
</feature>
<dbReference type="Proteomes" id="UP000311919">
    <property type="component" value="Unassembled WGS sequence"/>
</dbReference>
<feature type="region of interest" description="Disordered" evidence="1">
    <location>
        <begin position="845"/>
        <end position="868"/>
    </location>
</feature>
<feature type="compositionally biased region" description="Basic and acidic residues" evidence="1">
    <location>
        <begin position="377"/>
        <end position="388"/>
    </location>
</feature>
<feature type="compositionally biased region" description="Low complexity" evidence="1">
    <location>
        <begin position="334"/>
        <end position="344"/>
    </location>
</feature>
<dbReference type="EMBL" id="SKCS01000460">
    <property type="protein sequence ID" value="TNN06559.1"/>
    <property type="molecule type" value="Genomic_DNA"/>
</dbReference>
<evidence type="ECO:0000256" key="1">
    <source>
        <dbReference type="SAM" id="MobiDB-lite"/>
    </source>
</evidence>
<organism evidence="3 4">
    <name type="scientific">Schistosoma japonicum</name>
    <name type="common">Blood fluke</name>
    <dbReference type="NCBI Taxonomy" id="6182"/>
    <lineage>
        <taxon>Eukaryota</taxon>
        <taxon>Metazoa</taxon>
        <taxon>Spiralia</taxon>
        <taxon>Lophotrochozoa</taxon>
        <taxon>Platyhelminthes</taxon>
        <taxon>Trematoda</taxon>
        <taxon>Digenea</taxon>
        <taxon>Strigeidida</taxon>
        <taxon>Schistosomatoidea</taxon>
        <taxon>Schistosomatidae</taxon>
        <taxon>Schistosoma</taxon>
    </lineage>
</organism>
<feature type="compositionally biased region" description="Polar residues" evidence="1">
    <location>
        <begin position="934"/>
        <end position="944"/>
    </location>
</feature>
<comment type="caution">
    <text evidence="3">The sequence shown here is derived from an EMBL/GenBank/DDBJ whole genome shotgun (WGS) entry which is preliminary data.</text>
</comment>
<proteinExistence type="predicted"/>
<feature type="compositionally biased region" description="Low complexity" evidence="1">
    <location>
        <begin position="966"/>
        <end position="980"/>
    </location>
</feature>
<dbReference type="Pfam" id="PF21855">
    <property type="entry name" value="Treslin_STD"/>
    <property type="match status" value="1"/>
</dbReference>
<keyword evidence="4" id="KW-1185">Reference proteome</keyword>
<sequence>MSTSDGPFFAIKSLFTDAVNNGEVTTLEYTTRLSEIFVNLSPETKKLLGQRVESEMRIPCKQVLEKHSSDTSHEKVLRELQLQIILVLHIRFLCLFEETEACADHELGDWITQLISRLSLCDPTSQEWKKFLKLEVVDRYKTAFGRTLFHVYLNLGLEPPECLPSDSELTSESHTLEENVDEVDGVMLESPEPLNMLQPSPVLRNTLRRSLPRALFTDSIHIPLSQKTPNLLTSTPTFSNVINSCPVNMESSNEYGSCKNMPTPQLVLIPCQRSKRKCRTPTKRISIKREIRRKPTNTTPTVRQRDPSAVSSKQTPSSVSTRRIPRSSNRSRSHSATTSLNSSSIKKSRLSEKSAPTTEKSKKKANANSKGYNNWRSVHETPNPDKSYPRWERARLAAAEKTKNKAIIIDESPIKPLLTTASPLRRLRRANSMLNSLLYIEAQEAAQTQGGLPTLLSNSSSLPVNSDDSQLTREPSIQFGHDLDIQHKDSCLSVAMSRAERWRRRQLEEEASLSQFSIPITHISNIQSDSVHVNSINSENVNTTITTTPRLLRRNSNLLANMTSSDYRLTTSSAIQLIHSPKRIKTPRKNIFNVAPKCTAIVDNNCAQLSTTVITTNAQTNSNCFNPVEIVTTPPNCVIKPSLQTTVNLSTPRRRTCAYKSKDVDDGNFVTNTAGRCSRRTRHSSGFIPSGSRETIVSPQVFDEEAMFLGREEFLNETTPNMSTRVEEDDDGAEFGALLMSRKRRKMSPVCSPLQPPVLRLNAITTPTTTSSTANVDQLSTRSPNCHITVESSHTPSPYSHGNNFTATAAARLMNAPRRICAYIYDDDTVDATTVGSNGSSVDYHTSSATVCTSDPKDSDMKNSTKPSVSVTVSVNSPLPFMGKPIKSPFAPLHIFSRPSNTVSDIVDTATMSNSQSNSSCIALRRRLFGGVDNESSNGQSNQKLFKPTETYVGEDDDNSENINPSSSSTPSSSVSSSKSHIPLTKPYLPISGNNSNHPWDESSIDMPLSPVLRQLQWNMETSVELTTTTVESKCHPYTTSLSDKGVFTYSRLKTTTIPTSTIRNQPTIRPRRTLFQ</sequence>
<dbReference type="AlphaFoldDB" id="A0A4Z2CQL9"/>
<feature type="compositionally biased region" description="Polar residues" evidence="1">
    <location>
        <begin position="309"/>
        <end position="319"/>
    </location>
</feature>
<feature type="region of interest" description="Disordered" evidence="1">
    <location>
        <begin position="932"/>
        <end position="981"/>
    </location>
</feature>
<protein>
    <submittedName>
        <fullName evidence="3">60S ribosomal L11</fullName>
    </submittedName>
</protein>
<reference evidence="3 4" key="1">
    <citation type="submission" date="2019-03" db="EMBL/GenBank/DDBJ databases">
        <title>An improved genome assembly of the fluke Schistosoma japonicum.</title>
        <authorList>
            <person name="Hu W."/>
            <person name="Luo F."/>
            <person name="Yin M."/>
            <person name="Mo X."/>
            <person name="Sun C."/>
            <person name="Wu Q."/>
            <person name="Zhu B."/>
            <person name="Xiang M."/>
            <person name="Wang J."/>
            <person name="Wang Y."/>
            <person name="Zhang T."/>
            <person name="Xu B."/>
            <person name="Zheng H."/>
            <person name="Feng Z."/>
        </authorList>
    </citation>
    <scope>NUCLEOTIDE SEQUENCE [LARGE SCALE GENOMIC DNA]</scope>
    <source>
        <strain evidence="3">HuSjv2</strain>
        <tissue evidence="3">Worms</tissue>
    </source>
</reference>